<evidence type="ECO:0000313" key="1">
    <source>
        <dbReference type="EMBL" id="GMF07851.1"/>
    </source>
</evidence>
<gene>
    <name evidence="1" type="ORF">Amon02_001306900</name>
</gene>
<dbReference type="Proteomes" id="UP001165064">
    <property type="component" value="Unassembled WGS sequence"/>
</dbReference>
<reference evidence="1" key="1">
    <citation type="submission" date="2023-04" db="EMBL/GenBank/DDBJ databases">
        <title>Ambrosiozyma monospora NBRC 10751.</title>
        <authorList>
            <person name="Ichikawa N."/>
            <person name="Sato H."/>
            <person name="Tonouchi N."/>
        </authorList>
    </citation>
    <scope>NUCLEOTIDE SEQUENCE</scope>
    <source>
        <strain evidence="1">NBRC 10751</strain>
    </source>
</reference>
<name>A0ACB5UBV4_AMBMO</name>
<proteinExistence type="predicted"/>
<dbReference type="EMBL" id="BSXS01016499">
    <property type="protein sequence ID" value="GMF07851.1"/>
    <property type="molecule type" value="Genomic_DNA"/>
</dbReference>
<keyword evidence="2" id="KW-1185">Reference proteome</keyword>
<accession>A0ACB5UBV4</accession>
<evidence type="ECO:0000313" key="2">
    <source>
        <dbReference type="Proteomes" id="UP001165064"/>
    </source>
</evidence>
<protein>
    <submittedName>
        <fullName evidence="1">Unnamed protein product</fullName>
    </submittedName>
</protein>
<sequence>MPYFGTYTNDTEDPELFATYMPKLDAYRAKLTAGILDEYKLPESLIPKGYGYDVTDIPEKILTSKEITITNSKAVEIVDQIATGNWTSVEVFKAFAKRATAAHQLVNCALELFIEEGLKRATELDEFYQKTGKVVGPLHGLPITLKEQMNYAGHITHAGYVGLIDNITKENALHTDILYEAGAIFYIRTTQCQSMMQICSVQVKLQFVL</sequence>
<comment type="caution">
    <text evidence="1">The sequence shown here is derived from an EMBL/GenBank/DDBJ whole genome shotgun (WGS) entry which is preliminary data.</text>
</comment>
<organism evidence="1 2">
    <name type="scientific">Ambrosiozyma monospora</name>
    <name type="common">Yeast</name>
    <name type="synonym">Endomycopsis monosporus</name>
    <dbReference type="NCBI Taxonomy" id="43982"/>
    <lineage>
        <taxon>Eukaryota</taxon>
        <taxon>Fungi</taxon>
        <taxon>Dikarya</taxon>
        <taxon>Ascomycota</taxon>
        <taxon>Saccharomycotina</taxon>
        <taxon>Pichiomycetes</taxon>
        <taxon>Pichiales</taxon>
        <taxon>Pichiaceae</taxon>
        <taxon>Ambrosiozyma</taxon>
    </lineage>
</organism>